<organism evidence="3 4">
    <name type="scientific">Roseibium salinum</name>
    <dbReference type="NCBI Taxonomy" id="1604349"/>
    <lineage>
        <taxon>Bacteria</taxon>
        <taxon>Pseudomonadati</taxon>
        <taxon>Pseudomonadota</taxon>
        <taxon>Alphaproteobacteria</taxon>
        <taxon>Hyphomicrobiales</taxon>
        <taxon>Stappiaceae</taxon>
        <taxon>Roseibium</taxon>
    </lineage>
</organism>
<keyword evidence="4" id="KW-1185">Reference proteome</keyword>
<feature type="region of interest" description="Disordered" evidence="1">
    <location>
        <begin position="1"/>
        <end position="20"/>
    </location>
</feature>
<dbReference type="PROSITE" id="PS51977">
    <property type="entry name" value="WGR"/>
    <property type="match status" value="1"/>
</dbReference>
<dbReference type="InterPro" id="IPR008893">
    <property type="entry name" value="WGR_domain"/>
</dbReference>
<name>A0ABT3QVG6_9HYPH</name>
<dbReference type="CDD" id="cd07996">
    <property type="entry name" value="WGR_MMR_like"/>
    <property type="match status" value="1"/>
</dbReference>
<gene>
    <name evidence="3" type="ORF">ON753_00625</name>
</gene>
<comment type="caution">
    <text evidence="3">The sequence shown here is derived from an EMBL/GenBank/DDBJ whole genome shotgun (WGS) entry which is preliminary data.</text>
</comment>
<dbReference type="InterPro" id="IPR036930">
    <property type="entry name" value="WGR_dom_sf"/>
</dbReference>
<dbReference type="EMBL" id="JAPEVI010000001">
    <property type="protein sequence ID" value="MCX2720914.1"/>
    <property type="molecule type" value="Genomic_DNA"/>
</dbReference>
<dbReference type="InterPro" id="IPR049809">
    <property type="entry name" value="YehF/YfeS-like_WGR"/>
</dbReference>
<dbReference type="Pfam" id="PF05406">
    <property type="entry name" value="WGR"/>
    <property type="match status" value="1"/>
</dbReference>
<dbReference type="Proteomes" id="UP001300261">
    <property type="component" value="Unassembled WGS sequence"/>
</dbReference>
<accession>A0ABT3QVG6</accession>
<feature type="domain" description="WGR" evidence="2">
    <location>
        <begin position="51"/>
        <end position="135"/>
    </location>
</feature>
<sequence>MEVFTRHANSTTSDADRRRDTSPVYAEPIIVLNRGTVFDSNPSLDHRRAHRHNVGMETHGHLTLLTRIEPRRNMARFYSLSIEPTFFGGFVVHRSWGRLGTWGQSRLDYCLDFSAAQARKEQLTERKLKRGYTRK</sequence>
<evidence type="ECO:0000256" key="1">
    <source>
        <dbReference type="SAM" id="MobiDB-lite"/>
    </source>
</evidence>
<dbReference type="SMART" id="SM00773">
    <property type="entry name" value="WGR"/>
    <property type="match status" value="1"/>
</dbReference>
<protein>
    <submittedName>
        <fullName evidence="3">WGR domain-containing protein</fullName>
    </submittedName>
</protein>
<evidence type="ECO:0000259" key="2">
    <source>
        <dbReference type="PROSITE" id="PS51977"/>
    </source>
</evidence>
<dbReference type="SUPFAM" id="SSF142921">
    <property type="entry name" value="WGR domain-like"/>
    <property type="match status" value="1"/>
</dbReference>
<dbReference type="Gene3D" id="2.20.140.10">
    <property type="entry name" value="WGR domain"/>
    <property type="match status" value="1"/>
</dbReference>
<proteinExistence type="predicted"/>
<evidence type="ECO:0000313" key="4">
    <source>
        <dbReference type="Proteomes" id="UP001300261"/>
    </source>
</evidence>
<reference evidence="3 4" key="1">
    <citation type="journal article" date="2016" name="Int. J. Syst. Evol. Microbiol.">
        <title>Labrenzia salina sp. nov., isolated from the rhizosphere of the halophyte Arthrocnemum macrostachyum.</title>
        <authorList>
            <person name="Camacho M."/>
            <person name="Redondo-Gomez S."/>
            <person name="Rodriguez-Llorente I."/>
            <person name="Rohde M."/>
            <person name="Sproer C."/>
            <person name="Schumann P."/>
            <person name="Klenk H.P."/>
            <person name="Montero-Calasanz M.D.C."/>
        </authorList>
    </citation>
    <scope>NUCLEOTIDE SEQUENCE [LARGE SCALE GENOMIC DNA]</scope>
    <source>
        <strain evidence="3 4">DSM 29163</strain>
    </source>
</reference>
<dbReference type="RefSeq" id="WP_265960610.1">
    <property type="nucleotide sequence ID" value="NZ_JAPEVI010000001.1"/>
</dbReference>
<evidence type="ECO:0000313" key="3">
    <source>
        <dbReference type="EMBL" id="MCX2720914.1"/>
    </source>
</evidence>